<dbReference type="Gene3D" id="2.40.30.170">
    <property type="match status" value="1"/>
</dbReference>
<dbReference type="InterPro" id="IPR058792">
    <property type="entry name" value="Beta-barrel_RND_2"/>
</dbReference>
<comment type="similarity">
    <text evidence="2">Belongs to the membrane fusion protein (MFP) (TC 8.A.1) family.</text>
</comment>
<comment type="subcellular location">
    <subcellularLocation>
        <location evidence="1">Cell envelope</location>
    </subcellularLocation>
</comment>
<reference evidence="8 9" key="1">
    <citation type="journal article" date="2019" name="Int. J. Syst. Evol. Microbiol.">
        <title>The Global Catalogue of Microorganisms (GCM) 10K type strain sequencing project: providing services to taxonomists for standard genome sequencing and annotation.</title>
        <authorList>
            <consortium name="The Broad Institute Genomics Platform"/>
            <consortium name="The Broad Institute Genome Sequencing Center for Infectious Disease"/>
            <person name="Wu L."/>
            <person name="Ma J."/>
        </authorList>
    </citation>
    <scope>NUCLEOTIDE SEQUENCE [LARGE SCALE GENOMIC DNA]</scope>
    <source>
        <strain evidence="8 9">JCM 13378</strain>
    </source>
</reference>
<dbReference type="InterPro" id="IPR058625">
    <property type="entry name" value="MdtA-like_BSH"/>
</dbReference>
<dbReference type="PANTHER" id="PTHR32347:SF14">
    <property type="entry name" value="EFFLUX SYSTEM COMPONENT YKNX-RELATED"/>
    <property type="match status" value="1"/>
</dbReference>
<evidence type="ECO:0000313" key="8">
    <source>
        <dbReference type="EMBL" id="GAA0364160.1"/>
    </source>
</evidence>
<name>A0ABN0XHQ6_9ALTE</name>
<comment type="caution">
    <text evidence="8">The sequence shown here is derived from an EMBL/GenBank/DDBJ whole genome shotgun (WGS) entry which is preliminary data.</text>
</comment>
<dbReference type="Pfam" id="PF25954">
    <property type="entry name" value="Beta-barrel_RND_2"/>
    <property type="match status" value="1"/>
</dbReference>
<dbReference type="PANTHER" id="PTHR32347">
    <property type="entry name" value="EFFLUX SYSTEM COMPONENT YKNX-RELATED"/>
    <property type="match status" value="1"/>
</dbReference>
<evidence type="ECO:0000313" key="9">
    <source>
        <dbReference type="Proteomes" id="UP001501757"/>
    </source>
</evidence>
<dbReference type="InterPro" id="IPR058624">
    <property type="entry name" value="MdtA-like_HH"/>
</dbReference>
<evidence type="ECO:0000259" key="7">
    <source>
        <dbReference type="Pfam" id="PF25954"/>
    </source>
</evidence>
<dbReference type="Gene3D" id="2.40.50.100">
    <property type="match status" value="1"/>
</dbReference>
<dbReference type="SUPFAM" id="SSF111369">
    <property type="entry name" value="HlyD-like secretion proteins"/>
    <property type="match status" value="2"/>
</dbReference>
<evidence type="ECO:0000259" key="6">
    <source>
        <dbReference type="Pfam" id="PF25917"/>
    </source>
</evidence>
<dbReference type="Pfam" id="PF25917">
    <property type="entry name" value="BSH_RND"/>
    <property type="match status" value="1"/>
</dbReference>
<feature type="coiled-coil region" evidence="4">
    <location>
        <begin position="104"/>
        <end position="190"/>
    </location>
</feature>
<accession>A0ABN0XHQ6</accession>
<evidence type="ECO:0000256" key="4">
    <source>
        <dbReference type="SAM" id="Coils"/>
    </source>
</evidence>
<dbReference type="Proteomes" id="UP001501757">
    <property type="component" value="Unassembled WGS sequence"/>
</dbReference>
<evidence type="ECO:0000256" key="3">
    <source>
        <dbReference type="ARBA" id="ARBA00023054"/>
    </source>
</evidence>
<dbReference type="EMBL" id="BAAAEI010000020">
    <property type="protein sequence ID" value="GAA0364160.1"/>
    <property type="molecule type" value="Genomic_DNA"/>
</dbReference>
<evidence type="ECO:0000259" key="5">
    <source>
        <dbReference type="Pfam" id="PF25876"/>
    </source>
</evidence>
<feature type="domain" description="Multidrug resistance protein MdtA-like barrel-sandwich hybrid" evidence="6">
    <location>
        <begin position="57"/>
        <end position="223"/>
    </location>
</feature>
<sequence length="476" mass="52446">MRKVVFSVVGLTLFVGGWYWLGGEARSASVHYQTQAVSRGTLQSLVNTSGTLQAVVTVDVGSELSGQIVELLADFNSQVEKGQIIARLDDRTVKAKLRQAEADILMAQASISQQQASLQKAEAEGRRARRALQRAQQLFQQQLSNDNDLDQAKLDQEVAEAQIQLASAQVTSAQAQLAQRQAQKEQIELDLTRTLIRSPVSGTVISREVDVGQTVAASLSAPVLFTIAQDLSQMQIEADVDEADIGRIAEGQAVRFTVDTYPERQFSGRVSQVRKAANLVSNVVTYKVIVEAPNRREALLPGMTANLDIVLGERTDVLRLPNAALRFKPKGTSLAPQPSETRQMPDWVAQLQLSGEQAKQVRALQESTRDNMRALRQQMAGGPSPGGVNPMQQQRQAFQNKLKSLLSEEQFTRYQALNREQRSTRNSSASVWVLSENGQPEERKILIGLENNDYTELLGEQLADGTQLIIRAQYGE</sequence>
<evidence type="ECO:0000256" key="2">
    <source>
        <dbReference type="ARBA" id="ARBA00009477"/>
    </source>
</evidence>
<feature type="domain" description="Multidrug resistance protein MdtA-like alpha-helical hairpin" evidence="5">
    <location>
        <begin position="113"/>
        <end position="179"/>
    </location>
</feature>
<dbReference type="Gene3D" id="1.10.287.470">
    <property type="entry name" value="Helix hairpin bin"/>
    <property type="match status" value="1"/>
</dbReference>
<dbReference type="RefSeq" id="WP_343846103.1">
    <property type="nucleotide sequence ID" value="NZ_BAAAEI010000020.1"/>
</dbReference>
<keyword evidence="9" id="KW-1185">Reference proteome</keyword>
<feature type="domain" description="CusB-like beta-barrel" evidence="7">
    <location>
        <begin position="236"/>
        <end position="309"/>
    </location>
</feature>
<organism evidence="8 9">
    <name type="scientific">Bowmanella denitrificans</name>
    <dbReference type="NCBI Taxonomy" id="366582"/>
    <lineage>
        <taxon>Bacteria</taxon>
        <taxon>Pseudomonadati</taxon>
        <taxon>Pseudomonadota</taxon>
        <taxon>Gammaproteobacteria</taxon>
        <taxon>Alteromonadales</taxon>
        <taxon>Alteromonadaceae</taxon>
        <taxon>Bowmanella</taxon>
    </lineage>
</organism>
<dbReference type="Pfam" id="PF25876">
    <property type="entry name" value="HH_MFP_RND"/>
    <property type="match status" value="1"/>
</dbReference>
<protein>
    <recommendedName>
        <fullName evidence="10">RND efflux pump membrane fusion protein barrel-sandwich domain-containing protein</fullName>
    </recommendedName>
</protein>
<dbReference type="InterPro" id="IPR050465">
    <property type="entry name" value="UPF0194_transport"/>
</dbReference>
<gene>
    <name evidence="8" type="ORF">GCM10009092_30650</name>
</gene>
<proteinExistence type="inferred from homology"/>
<evidence type="ECO:0000256" key="1">
    <source>
        <dbReference type="ARBA" id="ARBA00004196"/>
    </source>
</evidence>
<keyword evidence="3 4" id="KW-0175">Coiled coil</keyword>
<evidence type="ECO:0008006" key="10">
    <source>
        <dbReference type="Google" id="ProtNLM"/>
    </source>
</evidence>